<dbReference type="EMBL" id="BMPO01000008">
    <property type="protein sequence ID" value="GGK04996.1"/>
    <property type="molecule type" value="Genomic_DNA"/>
</dbReference>
<organism evidence="1 2">
    <name type="scientific">Pseudomonas matsuisoli</name>
    <dbReference type="NCBI Taxonomy" id="1515666"/>
    <lineage>
        <taxon>Bacteria</taxon>
        <taxon>Pseudomonadati</taxon>
        <taxon>Pseudomonadota</taxon>
        <taxon>Gammaproteobacteria</taxon>
        <taxon>Pseudomonadales</taxon>
        <taxon>Pseudomonadaceae</taxon>
        <taxon>Pseudomonas</taxon>
    </lineage>
</organism>
<reference evidence="1" key="2">
    <citation type="submission" date="2020-09" db="EMBL/GenBank/DDBJ databases">
        <authorList>
            <person name="Sun Q."/>
            <person name="Ohkuma M."/>
        </authorList>
    </citation>
    <scope>NUCLEOTIDE SEQUENCE</scope>
    <source>
        <strain evidence="1">JCM 30078</strain>
    </source>
</reference>
<proteinExistence type="predicted"/>
<accession>A0A917Q166</accession>
<dbReference type="AlphaFoldDB" id="A0A917Q166"/>
<comment type="caution">
    <text evidence="1">The sequence shown here is derived from an EMBL/GenBank/DDBJ whole genome shotgun (WGS) entry which is preliminary data.</text>
</comment>
<dbReference type="Proteomes" id="UP000635983">
    <property type="component" value="Unassembled WGS sequence"/>
</dbReference>
<keyword evidence="2" id="KW-1185">Reference proteome</keyword>
<gene>
    <name evidence="1" type="ORF">GCM10009304_33820</name>
</gene>
<evidence type="ECO:0000313" key="1">
    <source>
        <dbReference type="EMBL" id="GGK04996.1"/>
    </source>
</evidence>
<reference evidence="1" key="1">
    <citation type="journal article" date="2014" name="Int. J. Syst. Evol. Microbiol.">
        <title>Complete genome sequence of Corynebacterium casei LMG S-19264T (=DSM 44701T), isolated from a smear-ripened cheese.</title>
        <authorList>
            <consortium name="US DOE Joint Genome Institute (JGI-PGF)"/>
            <person name="Walter F."/>
            <person name="Albersmeier A."/>
            <person name="Kalinowski J."/>
            <person name="Ruckert C."/>
        </authorList>
    </citation>
    <scope>NUCLEOTIDE SEQUENCE</scope>
    <source>
        <strain evidence="1">JCM 30078</strain>
    </source>
</reference>
<protein>
    <submittedName>
        <fullName evidence="1">Uncharacterized protein</fullName>
    </submittedName>
</protein>
<name>A0A917Q166_9PSED</name>
<sequence>MSDSVTLTLHRRTRAPTPDSLHLRELELHLSEDGRDPVLRRYAERYHEDRVGWKAAHEHRVSLAEVVRWMVDKGREARAPST</sequence>
<dbReference type="RefSeq" id="WP_188984763.1">
    <property type="nucleotide sequence ID" value="NZ_BMPO01000008.1"/>
</dbReference>
<evidence type="ECO:0000313" key="2">
    <source>
        <dbReference type="Proteomes" id="UP000635983"/>
    </source>
</evidence>